<evidence type="ECO:0008006" key="6">
    <source>
        <dbReference type="Google" id="ProtNLM"/>
    </source>
</evidence>
<gene>
    <name evidence="2" type="ORF">PGT21_002266</name>
    <name evidence="3" type="ORF">PGTUg99_026664</name>
</gene>
<organism evidence="2 4">
    <name type="scientific">Puccinia graminis f. sp. tritici</name>
    <dbReference type="NCBI Taxonomy" id="56615"/>
    <lineage>
        <taxon>Eukaryota</taxon>
        <taxon>Fungi</taxon>
        <taxon>Dikarya</taxon>
        <taxon>Basidiomycota</taxon>
        <taxon>Pucciniomycotina</taxon>
        <taxon>Pucciniomycetes</taxon>
        <taxon>Pucciniales</taxon>
        <taxon>Pucciniaceae</taxon>
        <taxon>Puccinia</taxon>
    </lineage>
</organism>
<evidence type="ECO:0000256" key="1">
    <source>
        <dbReference type="SAM" id="SignalP"/>
    </source>
</evidence>
<dbReference type="Proteomes" id="UP000324748">
    <property type="component" value="Unassembled WGS sequence"/>
</dbReference>
<evidence type="ECO:0000313" key="5">
    <source>
        <dbReference type="Proteomes" id="UP000325313"/>
    </source>
</evidence>
<protein>
    <recommendedName>
        <fullName evidence="6">Secreted protein</fullName>
    </recommendedName>
</protein>
<accession>A0A5B0LQU0</accession>
<name>A0A5B0LQU0_PUCGR</name>
<feature type="signal peptide" evidence="1">
    <location>
        <begin position="1"/>
        <end position="22"/>
    </location>
</feature>
<keyword evidence="4" id="KW-1185">Reference proteome</keyword>
<proteinExistence type="predicted"/>
<evidence type="ECO:0000313" key="4">
    <source>
        <dbReference type="Proteomes" id="UP000324748"/>
    </source>
</evidence>
<dbReference type="Proteomes" id="UP000325313">
    <property type="component" value="Unassembled WGS sequence"/>
</dbReference>
<dbReference type="EMBL" id="VSWC01000184">
    <property type="protein sequence ID" value="KAA1067357.1"/>
    <property type="molecule type" value="Genomic_DNA"/>
</dbReference>
<evidence type="ECO:0000313" key="3">
    <source>
        <dbReference type="EMBL" id="KAA1137866.1"/>
    </source>
</evidence>
<dbReference type="AlphaFoldDB" id="A0A5B0LQU0"/>
<reference evidence="4 5" key="1">
    <citation type="submission" date="2019-05" db="EMBL/GenBank/DDBJ databases">
        <title>Emergence of the Ug99 lineage of the wheat stem rust pathogen through somatic hybridization.</title>
        <authorList>
            <person name="Li F."/>
            <person name="Upadhyaya N.M."/>
            <person name="Sperschneider J."/>
            <person name="Matny O."/>
            <person name="Nguyen-Phuc H."/>
            <person name="Mago R."/>
            <person name="Raley C."/>
            <person name="Miller M.E."/>
            <person name="Silverstein K.A.T."/>
            <person name="Henningsen E."/>
            <person name="Hirsch C.D."/>
            <person name="Visser B."/>
            <person name="Pretorius Z.A."/>
            <person name="Steffenson B.J."/>
            <person name="Schwessinger B."/>
            <person name="Dodds P.N."/>
            <person name="Figueroa M."/>
        </authorList>
    </citation>
    <scope>NUCLEOTIDE SEQUENCE [LARGE SCALE GENOMIC DNA]</scope>
    <source>
        <strain evidence="2">21-0</strain>
        <strain evidence="3 5">Ug99</strain>
    </source>
</reference>
<sequence>MNFFQAKSIGLALLAMINILHSGQVVPVDGREVNCMPHFDSDDSKPDVACWSDERTKFTCPKTSCRSAKDPQRHFGQLEYLHCLNEDVPKFDVTVHPRSYHHYPKGDRKWHFGRNGFVSAFDSVSKIWYNCVYDSEKNNQDTYTCSDCKEAS</sequence>
<dbReference type="EMBL" id="VDEP01000005">
    <property type="protein sequence ID" value="KAA1137866.1"/>
    <property type="molecule type" value="Genomic_DNA"/>
</dbReference>
<evidence type="ECO:0000313" key="2">
    <source>
        <dbReference type="EMBL" id="KAA1067357.1"/>
    </source>
</evidence>
<comment type="caution">
    <text evidence="2">The sequence shown here is derived from an EMBL/GenBank/DDBJ whole genome shotgun (WGS) entry which is preliminary data.</text>
</comment>
<keyword evidence="1" id="KW-0732">Signal</keyword>
<feature type="chain" id="PRO_5036137041" description="Secreted protein" evidence="1">
    <location>
        <begin position="23"/>
        <end position="152"/>
    </location>
</feature>